<organism evidence="1">
    <name type="scientific">Pseudomonas phage HRDY3</name>
    <dbReference type="NCBI Taxonomy" id="3236930"/>
    <lineage>
        <taxon>Viruses</taxon>
    </lineage>
</organism>
<protein>
    <submittedName>
        <fullName evidence="1">Uncharacterized protein</fullName>
    </submittedName>
</protein>
<accession>A0AB39CES6</accession>
<dbReference type="EMBL" id="PQ015379">
    <property type="protein sequence ID" value="XDJ15361.1"/>
    <property type="molecule type" value="Genomic_DNA"/>
</dbReference>
<proteinExistence type="predicted"/>
<name>A0AB39CES6_9VIRU</name>
<sequence length="68" mass="7482">MNKMRNHLSSFSGQAIQGARDVVSSSFYLATGTGPELCLVAQMERRITKGFAKHAKAFRKQRVSIAVP</sequence>
<reference evidence="1" key="1">
    <citation type="submission" date="2024-07" db="EMBL/GenBank/DDBJ databases">
        <authorList>
            <person name="Bringhurst R.M."/>
            <person name="Homer T.E."/>
        </authorList>
    </citation>
    <scope>NUCLEOTIDE SEQUENCE</scope>
</reference>
<evidence type="ECO:0000313" key="1">
    <source>
        <dbReference type="EMBL" id="XDJ15361.1"/>
    </source>
</evidence>